<gene>
    <name evidence="4" type="ORF">BN53_02270</name>
</gene>
<dbReference type="SUPFAM" id="SSF51679">
    <property type="entry name" value="Bacterial luciferase-like"/>
    <property type="match status" value="1"/>
</dbReference>
<dbReference type="PANTHER" id="PTHR30137">
    <property type="entry name" value="LUCIFERASE-LIKE MONOOXYGENASE"/>
    <property type="match status" value="1"/>
</dbReference>
<dbReference type="EMBL" id="CAKD01000013">
    <property type="protein sequence ID" value="CCI84927.1"/>
    <property type="molecule type" value="Genomic_DNA"/>
</dbReference>
<dbReference type="PANTHER" id="PTHR30137:SF8">
    <property type="entry name" value="BLR5498 PROTEIN"/>
    <property type="match status" value="1"/>
</dbReference>
<reference evidence="4 5" key="1">
    <citation type="submission" date="2012-06" db="EMBL/GenBank/DDBJ databases">
        <title>Draft Genome Sequence of Lactobacillus pasteurii CRBIP 24.76T.</title>
        <authorList>
            <person name="Cousin S."/>
            <person name="Bouchier C."/>
            <person name="Loux V."/>
            <person name="Ma L."/>
            <person name="Creno S."/>
            <person name="Bizet C."/>
            <person name="Clermont D."/>
        </authorList>
    </citation>
    <scope>NUCLEOTIDE SEQUENCE [LARGE SCALE GENOMIC DNA]</scope>
    <source>
        <strain evidence="5">CRBIP 24.76T</strain>
    </source>
</reference>
<dbReference type="Pfam" id="PF00296">
    <property type="entry name" value="Bac_luciferase"/>
    <property type="match status" value="1"/>
</dbReference>
<comment type="caution">
    <text evidence="4">The sequence shown here is derived from an EMBL/GenBank/DDBJ whole genome shotgun (WGS) entry which is preliminary data.</text>
</comment>
<feature type="domain" description="Luciferase-like" evidence="3">
    <location>
        <begin position="15"/>
        <end position="275"/>
    </location>
</feature>
<dbReference type="AlphaFoldDB" id="I7IZ89"/>
<dbReference type="GO" id="GO:0004497">
    <property type="term" value="F:monooxygenase activity"/>
    <property type="evidence" value="ECO:0007669"/>
    <property type="project" value="UniProtKB-KW"/>
</dbReference>
<organism evidence="4 5">
    <name type="scientific">Lactobacillus pasteurii DSM 23907 = CRBIP 24.76</name>
    <dbReference type="NCBI Taxonomy" id="1423790"/>
    <lineage>
        <taxon>Bacteria</taxon>
        <taxon>Bacillati</taxon>
        <taxon>Bacillota</taxon>
        <taxon>Bacilli</taxon>
        <taxon>Lactobacillales</taxon>
        <taxon>Lactobacillaceae</taxon>
        <taxon>Lactobacillus</taxon>
    </lineage>
</organism>
<name>I7IZ89_9LACO</name>
<keyword evidence="1" id="KW-0560">Oxidoreductase</keyword>
<sequence length="355" mass="39663">MSMKDFRIDPSKGLELGIYTLGEHMPDPHTGKRISPQERIKQIIEMAKLADEAGLDVFNLGESHQEYFVSQAHAVILGAIAQQTKNIKIGSAATIASTSDPVRIYENFATLDLISGGRAEITAGRASRVGLFKLLGYNIDDYKELFEEKFDLLRQINENEKVTWQGKFRAPLEDAEVLPRPLTGKMPIWRAVGGPAASAIKAGKKGVPMMIAMLGGDIRIFERSIDAWRNSLEANGFNPDDYPLTTAGLLYTAKDAETAKEEFYPYLNNGIMLANGDTFNKRIFEHSSEPDDVMVLGSPQEILEKILYQHEIFNNQRYMAEIDFGALPFEKVMDTIYMLGEKIVPAVKKYTTSDL</sequence>
<evidence type="ECO:0000313" key="5">
    <source>
        <dbReference type="Proteomes" id="UP000009311"/>
    </source>
</evidence>
<evidence type="ECO:0000259" key="3">
    <source>
        <dbReference type="Pfam" id="PF00296"/>
    </source>
</evidence>
<dbReference type="Gene3D" id="3.20.20.30">
    <property type="entry name" value="Luciferase-like domain"/>
    <property type="match status" value="1"/>
</dbReference>
<evidence type="ECO:0000256" key="1">
    <source>
        <dbReference type="ARBA" id="ARBA00023002"/>
    </source>
</evidence>
<dbReference type="InterPro" id="IPR011251">
    <property type="entry name" value="Luciferase-like_dom"/>
</dbReference>
<dbReference type="RefSeq" id="WP_009559482.1">
    <property type="nucleotide sequence ID" value="NZ_AYZN01000002.1"/>
</dbReference>
<keyword evidence="2" id="KW-0503">Monooxygenase</keyword>
<dbReference type="GO" id="GO:0016705">
    <property type="term" value="F:oxidoreductase activity, acting on paired donors, with incorporation or reduction of molecular oxygen"/>
    <property type="evidence" value="ECO:0007669"/>
    <property type="project" value="InterPro"/>
</dbReference>
<dbReference type="OrthoDB" id="9776438at2"/>
<dbReference type="InterPro" id="IPR050766">
    <property type="entry name" value="Bact_Lucif_Oxidored"/>
</dbReference>
<dbReference type="GO" id="GO:0005829">
    <property type="term" value="C:cytosol"/>
    <property type="evidence" value="ECO:0007669"/>
    <property type="project" value="TreeGrafter"/>
</dbReference>
<dbReference type="Proteomes" id="UP000009311">
    <property type="component" value="Unassembled WGS sequence"/>
</dbReference>
<proteinExistence type="predicted"/>
<evidence type="ECO:0000256" key="2">
    <source>
        <dbReference type="ARBA" id="ARBA00023033"/>
    </source>
</evidence>
<protein>
    <submittedName>
        <fullName evidence="4">Oxidoreductase</fullName>
    </submittedName>
</protein>
<keyword evidence="5" id="KW-1185">Reference proteome</keyword>
<dbReference type="eggNOG" id="COG2141">
    <property type="taxonomic scope" value="Bacteria"/>
</dbReference>
<accession>I7IZ89</accession>
<dbReference type="InterPro" id="IPR036661">
    <property type="entry name" value="Luciferase-like_sf"/>
</dbReference>
<dbReference type="STRING" id="1423790.BN53_02270"/>
<evidence type="ECO:0000313" key="4">
    <source>
        <dbReference type="EMBL" id="CCI84927.1"/>
    </source>
</evidence>